<feature type="region of interest" description="Disordered" evidence="1">
    <location>
        <begin position="75"/>
        <end position="94"/>
    </location>
</feature>
<protein>
    <submittedName>
        <fullName evidence="2">Uncharacterized protein</fullName>
    </submittedName>
</protein>
<feature type="non-terminal residue" evidence="2">
    <location>
        <position position="1"/>
    </location>
</feature>
<proteinExistence type="predicted"/>
<gene>
    <name evidence="2" type="ORF">HID58_086279</name>
</gene>
<evidence type="ECO:0000313" key="2">
    <source>
        <dbReference type="EMBL" id="KAH0858018.1"/>
    </source>
</evidence>
<keyword evidence="3" id="KW-1185">Reference proteome</keyword>
<evidence type="ECO:0000256" key="1">
    <source>
        <dbReference type="SAM" id="MobiDB-lite"/>
    </source>
</evidence>
<feature type="compositionally biased region" description="Low complexity" evidence="1">
    <location>
        <begin position="76"/>
        <end position="89"/>
    </location>
</feature>
<sequence>SEQMERDLAPTVEVLEKLNQNTSNHDPSLPSGGKTSRNVSRIRRASLFRRFLAFFCCSATATTMSMSRRCSIQIVGSGSSSPPSNGSSPTPQVGLISVTSLSDELYLSSTGRDMMPDMANRYVLADECETILEQDIISIQSPASEGSDSMQSEDLTSQVYVTSGETVSEQDRGNISGPAGSEERDTTESEDSTSNGYQTADEFSLGDTVSEQDRGNIPIPASEESDSAQYEDSTSHGYNENRGNIPTPAYEGYDSIHYEDSASDIYVTANELRQDNFPQRRKLSIESTFPPQNSAPGTLRRAGRLINVSINI</sequence>
<dbReference type="Proteomes" id="UP000824890">
    <property type="component" value="Unassembled WGS sequence"/>
</dbReference>
<comment type="caution">
    <text evidence="2">The sequence shown here is derived from an EMBL/GenBank/DDBJ whole genome shotgun (WGS) entry which is preliminary data.</text>
</comment>
<evidence type="ECO:0000313" key="3">
    <source>
        <dbReference type="Proteomes" id="UP000824890"/>
    </source>
</evidence>
<name>A0ABQ7XQ32_BRANA</name>
<dbReference type="EMBL" id="JAGKQM010000019">
    <property type="protein sequence ID" value="KAH0858018.1"/>
    <property type="molecule type" value="Genomic_DNA"/>
</dbReference>
<accession>A0ABQ7XQ32</accession>
<organism evidence="2 3">
    <name type="scientific">Brassica napus</name>
    <name type="common">Rape</name>
    <dbReference type="NCBI Taxonomy" id="3708"/>
    <lineage>
        <taxon>Eukaryota</taxon>
        <taxon>Viridiplantae</taxon>
        <taxon>Streptophyta</taxon>
        <taxon>Embryophyta</taxon>
        <taxon>Tracheophyta</taxon>
        <taxon>Spermatophyta</taxon>
        <taxon>Magnoliopsida</taxon>
        <taxon>eudicotyledons</taxon>
        <taxon>Gunneridae</taxon>
        <taxon>Pentapetalae</taxon>
        <taxon>rosids</taxon>
        <taxon>malvids</taxon>
        <taxon>Brassicales</taxon>
        <taxon>Brassicaceae</taxon>
        <taxon>Brassiceae</taxon>
        <taxon>Brassica</taxon>
    </lineage>
</organism>
<feature type="compositionally biased region" description="Polar residues" evidence="1">
    <location>
        <begin position="227"/>
        <end position="244"/>
    </location>
</feature>
<reference evidence="2 3" key="1">
    <citation type="submission" date="2021-05" db="EMBL/GenBank/DDBJ databases">
        <title>Genome Assembly of Synthetic Allotetraploid Brassica napus Reveals Homoeologous Exchanges between Subgenomes.</title>
        <authorList>
            <person name="Davis J.T."/>
        </authorList>
    </citation>
    <scope>NUCLEOTIDE SEQUENCE [LARGE SCALE GENOMIC DNA]</scope>
    <source>
        <strain evidence="3">cv. Da-Ae</strain>
        <tissue evidence="2">Seedling</tissue>
    </source>
</reference>
<feature type="region of interest" description="Disordered" evidence="1">
    <location>
        <begin position="162"/>
        <end position="247"/>
    </location>
</feature>